<organism evidence="6 7">
    <name type="scientific">Dissostichus mawsoni</name>
    <name type="common">Antarctic cod</name>
    <dbReference type="NCBI Taxonomy" id="36200"/>
    <lineage>
        <taxon>Eukaryota</taxon>
        <taxon>Metazoa</taxon>
        <taxon>Chordata</taxon>
        <taxon>Craniata</taxon>
        <taxon>Vertebrata</taxon>
        <taxon>Euteleostomi</taxon>
        <taxon>Actinopterygii</taxon>
        <taxon>Neopterygii</taxon>
        <taxon>Teleostei</taxon>
        <taxon>Neoteleostei</taxon>
        <taxon>Acanthomorphata</taxon>
        <taxon>Eupercaria</taxon>
        <taxon>Perciformes</taxon>
        <taxon>Notothenioidei</taxon>
        <taxon>Nototheniidae</taxon>
        <taxon>Dissostichus</taxon>
    </lineage>
</organism>
<feature type="compositionally biased region" description="Low complexity" evidence="3">
    <location>
        <begin position="419"/>
        <end position="434"/>
    </location>
</feature>
<dbReference type="GO" id="GO:0005829">
    <property type="term" value="C:cytosol"/>
    <property type="evidence" value="ECO:0007669"/>
    <property type="project" value="TreeGrafter"/>
</dbReference>
<keyword evidence="7" id="KW-1185">Reference proteome</keyword>
<feature type="region of interest" description="Disordered" evidence="3">
    <location>
        <begin position="400"/>
        <end position="577"/>
    </location>
</feature>
<evidence type="ECO:0000256" key="2">
    <source>
        <dbReference type="ARBA" id="ARBA00022553"/>
    </source>
</evidence>
<evidence type="ECO:0000259" key="5">
    <source>
        <dbReference type="PROSITE" id="PS51021"/>
    </source>
</evidence>
<evidence type="ECO:0000256" key="3">
    <source>
        <dbReference type="SAM" id="MobiDB-lite"/>
    </source>
</evidence>
<dbReference type="AlphaFoldDB" id="A0A7J5YUX0"/>
<dbReference type="PANTHER" id="PTHR14130:SF12">
    <property type="entry name" value="BARGIN-RELATED"/>
    <property type="match status" value="1"/>
</dbReference>
<gene>
    <name evidence="6" type="ORF">F7725_013983</name>
</gene>
<dbReference type="Gene3D" id="1.20.1270.60">
    <property type="entry name" value="Arfaptin homology (AH) domain/BAR domain"/>
    <property type="match status" value="1"/>
</dbReference>
<name>A0A7J5YUX0_DISMA</name>
<comment type="caution">
    <text evidence="6">The sequence shown here is derived from an EMBL/GenBank/DDBJ whole genome shotgun (WGS) entry which is preliminary data.</text>
</comment>
<feature type="compositionally biased region" description="Pro residues" evidence="3">
    <location>
        <begin position="533"/>
        <end position="542"/>
    </location>
</feature>
<proteinExistence type="predicted"/>
<feature type="compositionally biased region" description="Low complexity" evidence="3">
    <location>
        <begin position="367"/>
        <end position="378"/>
    </location>
</feature>
<dbReference type="GO" id="GO:0032956">
    <property type="term" value="P:regulation of actin cytoskeleton organization"/>
    <property type="evidence" value="ECO:0007669"/>
    <property type="project" value="TreeGrafter"/>
</dbReference>
<evidence type="ECO:0000259" key="4">
    <source>
        <dbReference type="PROSITE" id="PS50238"/>
    </source>
</evidence>
<dbReference type="Gene3D" id="1.10.555.10">
    <property type="entry name" value="Rho GTPase activation protein"/>
    <property type="match status" value="1"/>
</dbReference>
<dbReference type="SUPFAM" id="SSF103657">
    <property type="entry name" value="BAR/IMD domain-like"/>
    <property type="match status" value="1"/>
</dbReference>
<dbReference type="Proteomes" id="UP000518266">
    <property type="component" value="Unassembled WGS sequence"/>
</dbReference>
<feature type="region of interest" description="Disordered" evidence="3">
    <location>
        <begin position="348"/>
        <end position="380"/>
    </location>
</feature>
<keyword evidence="1" id="KW-0343">GTPase activation</keyword>
<dbReference type="Pfam" id="PF03114">
    <property type="entry name" value="BAR"/>
    <property type="match status" value="1"/>
</dbReference>
<protein>
    <recommendedName>
        <fullName evidence="8">SH3 domain-binding protein 1</fullName>
    </recommendedName>
</protein>
<dbReference type="OrthoDB" id="19923at2759"/>
<evidence type="ECO:0000313" key="6">
    <source>
        <dbReference type="EMBL" id="KAF3853295.1"/>
    </source>
</evidence>
<dbReference type="PANTHER" id="PTHR14130">
    <property type="entry name" value="3BP-1 RELATED RHOGAP"/>
    <property type="match status" value="1"/>
</dbReference>
<keyword evidence="2" id="KW-0597">Phosphoprotein</keyword>
<dbReference type="FunFam" id="1.20.1270.60:FF:000053">
    <property type="entry name" value="SH3 domain-binding protein 1"/>
    <property type="match status" value="1"/>
</dbReference>
<evidence type="ECO:0008006" key="8">
    <source>
        <dbReference type="Google" id="ProtNLM"/>
    </source>
</evidence>
<dbReference type="SUPFAM" id="SSF48350">
    <property type="entry name" value="GTPase activation domain, GAP"/>
    <property type="match status" value="1"/>
</dbReference>
<reference evidence="6 7" key="1">
    <citation type="submission" date="2020-03" db="EMBL/GenBank/DDBJ databases">
        <title>Dissostichus mawsoni Genome sequencing and assembly.</title>
        <authorList>
            <person name="Park H."/>
        </authorList>
    </citation>
    <scope>NUCLEOTIDE SEQUENCE [LARGE SCALE GENOMIC DNA]</scope>
    <source>
        <strain evidence="6">DM0001</strain>
        <tissue evidence="6">Muscle</tissue>
    </source>
</reference>
<dbReference type="PROSITE" id="PS51021">
    <property type="entry name" value="BAR"/>
    <property type="match status" value="1"/>
</dbReference>
<dbReference type="PROSITE" id="PS50238">
    <property type="entry name" value="RHOGAP"/>
    <property type="match status" value="1"/>
</dbReference>
<evidence type="ECO:0000256" key="1">
    <source>
        <dbReference type="ARBA" id="ARBA00022468"/>
    </source>
</evidence>
<feature type="compositionally biased region" description="Basic and acidic residues" evidence="3">
    <location>
        <begin position="566"/>
        <end position="577"/>
    </location>
</feature>
<dbReference type="InterPro" id="IPR047165">
    <property type="entry name" value="RHG17/44/SH3BP1-like"/>
</dbReference>
<dbReference type="SMART" id="SM00324">
    <property type="entry name" value="RhoGAP"/>
    <property type="match status" value="1"/>
</dbReference>
<feature type="compositionally biased region" description="Polar residues" evidence="3">
    <location>
        <begin position="400"/>
        <end position="418"/>
    </location>
</feature>
<dbReference type="GO" id="GO:0007165">
    <property type="term" value="P:signal transduction"/>
    <property type="evidence" value="ECO:0007669"/>
    <property type="project" value="InterPro"/>
</dbReference>
<dbReference type="GO" id="GO:0035020">
    <property type="term" value="P:regulation of Rac protein signal transduction"/>
    <property type="evidence" value="ECO:0007669"/>
    <property type="project" value="TreeGrafter"/>
</dbReference>
<feature type="compositionally biased region" description="Pro residues" evidence="3">
    <location>
        <begin position="485"/>
        <end position="494"/>
    </location>
</feature>
<feature type="domain" description="Rho-GAP" evidence="4">
    <location>
        <begin position="161"/>
        <end position="390"/>
    </location>
</feature>
<dbReference type="InterPro" id="IPR004148">
    <property type="entry name" value="BAR_dom"/>
</dbReference>
<sequence length="577" mass="63900">MHKKLQGCMHSHTGLDAEKRMKKLPLMLLSVSMAESLKDFDAESSIRRVLEMCCFMEKMLASMLADFEMKVEKDVLEPLNKLSEDDLPEILKNKKQFAKLTTDWNSARTKSQASTGAQAKQDGLREEVEEAWRRLESIKDEYSADLYHFATKEDDYANYFIRLLELQAEYHKHSHEFLDKNISELKENHSQKGSQLSLSNHKVYGEPLLSHLSESNREIAVPIEESAASVVKRLKMCLDQEAVDHSEFSMDPHAVAGALKGYLRELPEPLMTSELYNDWFKAAGEKDLPEKLEQFRVLLKQLPPENYNNLTSSVQVVTVIEPLIQYSSSLFPEALSFEIPVLPEVPDVSQEVPDSQSLIPEKEKLSRSVSSSSSTASSAPPITRLSQSFFLVKSGSMSRSGTSTWASPVNETPNHQNTSSGSSSPLDPSPSCSSTAPPKATGSAPNPGQIRSPSQKQSADQNLLEPILEAPPDSPRALVKITLPYKPPAPPPLHLSPGHKDPPHIPAHTGTPSVEANLRKPPPPKKPGLRAPKCPPPLPPPSQAKEPSITPNTSLIKEGPMSKVKVSREVREDRESE</sequence>
<dbReference type="InterPro" id="IPR008936">
    <property type="entry name" value="Rho_GTPase_activation_prot"/>
</dbReference>
<dbReference type="InterPro" id="IPR000198">
    <property type="entry name" value="RhoGAP_dom"/>
</dbReference>
<accession>A0A7J5YUX0</accession>
<feature type="compositionally biased region" description="Polar residues" evidence="3">
    <location>
        <begin position="443"/>
        <end position="461"/>
    </location>
</feature>
<evidence type="ECO:0000313" key="7">
    <source>
        <dbReference type="Proteomes" id="UP000518266"/>
    </source>
</evidence>
<dbReference type="InterPro" id="IPR027267">
    <property type="entry name" value="AH/BAR_dom_sf"/>
</dbReference>
<dbReference type="GO" id="GO:0005096">
    <property type="term" value="F:GTPase activator activity"/>
    <property type="evidence" value="ECO:0007669"/>
    <property type="project" value="UniProtKB-KW"/>
</dbReference>
<dbReference type="Pfam" id="PF00620">
    <property type="entry name" value="RhoGAP"/>
    <property type="match status" value="1"/>
</dbReference>
<dbReference type="EMBL" id="JAAKFY010000008">
    <property type="protein sequence ID" value="KAF3853295.1"/>
    <property type="molecule type" value="Genomic_DNA"/>
</dbReference>
<feature type="domain" description="BAR" evidence="5">
    <location>
        <begin position="1"/>
        <end position="194"/>
    </location>
</feature>